<dbReference type="PANTHER" id="PTHR34203:SF15">
    <property type="entry name" value="SLL1173 PROTEIN"/>
    <property type="match status" value="1"/>
</dbReference>
<keyword evidence="2" id="KW-0808">Transferase</keyword>
<dbReference type="SUPFAM" id="SSF53335">
    <property type="entry name" value="S-adenosyl-L-methionine-dependent methyltransferases"/>
    <property type="match status" value="1"/>
</dbReference>
<name>A0ABZ0PKJ8_9PROT</name>
<dbReference type="Pfam" id="PF05050">
    <property type="entry name" value="Methyltransf_21"/>
    <property type="match status" value="1"/>
</dbReference>
<keyword evidence="3" id="KW-1185">Reference proteome</keyword>
<evidence type="ECO:0000313" key="2">
    <source>
        <dbReference type="EMBL" id="WPB86264.1"/>
    </source>
</evidence>
<dbReference type="EMBL" id="CP137852">
    <property type="protein sequence ID" value="WPB86264.1"/>
    <property type="molecule type" value="Genomic_DNA"/>
</dbReference>
<dbReference type="PANTHER" id="PTHR34203">
    <property type="entry name" value="METHYLTRANSFERASE, FKBM FAMILY PROTEIN"/>
    <property type="match status" value="1"/>
</dbReference>
<dbReference type="RefSeq" id="WP_318650237.1">
    <property type="nucleotide sequence ID" value="NZ_CP137852.1"/>
</dbReference>
<dbReference type="InterPro" id="IPR029063">
    <property type="entry name" value="SAM-dependent_MTases_sf"/>
</dbReference>
<dbReference type="InterPro" id="IPR006342">
    <property type="entry name" value="FkbM_mtfrase"/>
</dbReference>
<gene>
    <name evidence="2" type="ORF">R9Z33_05185</name>
</gene>
<dbReference type="InterPro" id="IPR052514">
    <property type="entry name" value="SAM-dependent_MTase"/>
</dbReference>
<keyword evidence="2" id="KW-0489">Methyltransferase</keyword>
<protein>
    <submittedName>
        <fullName evidence="2">FkbM family methyltransferase</fullName>
    </submittedName>
</protein>
<sequence>MDRTGTPASYVEAARWAYRFLLGREAETDAVLHHWASLRDGRLILNYFVRSSEAESHMMAGAPAYGPWAVSPLGAAAIRAAWLLRFNAAPSEAEIQAELAAHPDLLSFRRAFLAAPELRELAQLEPWGQPDPMAAPPAPAAPRAIALQDHTLTVLDRSFVLRGDGPEGYWNDLITGPNDPSLERLARLIQAAFPDGGAGRVLADVGANIGVTGLVMGAAAPYHAELLCFEPDARSLPLLRHNLTANDFPQARVLDCALAERDGVARLRCGARNAATSALAEAHSRTQSAGATFKQVPVRRLDSVLADLGIERLDFLKLDVEGGETPAILGASGSIARHRPIIFTEFNTWTQMTAGARNPMEVLEEWQAAFRHLVAFGPDGRPLPIQDHDGLLWVLHTVLTERNCVDDLILCDDLDWLERWE</sequence>
<dbReference type="NCBIfam" id="TIGR01444">
    <property type="entry name" value="fkbM_fam"/>
    <property type="match status" value="1"/>
</dbReference>
<proteinExistence type="predicted"/>
<evidence type="ECO:0000259" key="1">
    <source>
        <dbReference type="Pfam" id="PF05050"/>
    </source>
</evidence>
<feature type="domain" description="Methyltransferase FkbM" evidence="1">
    <location>
        <begin position="204"/>
        <end position="349"/>
    </location>
</feature>
<evidence type="ECO:0000313" key="3">
    <source>
        <dbReference type="Proteomes" id="UP001305521"/>
    </source>
</evidence>
<organism evidence="2 3">
    <name type="scientific">Sediminicoccus rosea</name>
    <dbReference type="NCBI Taxonomy" id="1225128"/>
    <lineage>
        <taxon>Bacteria</taxon>
        <taxon>Pseudomonadati</taxon>
        <taxon>Pseudomonadota</taxon>
        <taxon>Alphaproteobacteria</taxon>
        <taxon>Acetobacterales</taxon>
        <taxon>Roseomonadaceae</taxon>
        <taxon>Sediminicoccus</taxon>
    </lineage>
</organism>
<reference evidence="2 3" key="1">
    <citation type="submission" date="2023-11" db="EMBL/GenBank/DDBJ databases">
        <title>Arctic aerobic anoxygenic photoheterotroph Sediminicoccus rosea KRV36 adapts its photosynthesis to long days of polar summer.</title>
        <authorList>
            <person name="Tomasch J."/>
            <person name="Kopejtka K."/>
            <person name="Bily T."/>
            <person name="Gardiner A.T."/>
            <person name="Gardian Z."/>
            <person name="Shivaramu S."/>
            <person name="Koblizek M."/>
            <person name="Engelhardt F."/>
            <person name="Kaftan D."/>
        </authorList>
    </citation>
    <scope>NUCLEOTIDE SEQUENCE [LARGE SCALE GENOMIC DNA]</scope>
    <source>
        <strain evidence="2 3">R-30</strain>
    </source>
</reference>
<dbReference type="GO" id="GO:0032259">
    <property type="term" value="P:methylation"/>
    <property type="evidence" value="ECO:0007669"/>
    <property type="project" value="UniProtKB-KW"/>
</dbReference>
<dbReference type="GO" id="GO:0008168">
    <property type="term" value="F:methyltransferase activity"/>
    <property type="evidence" value="ECO:0007669"/>
    <property type="project" value="UniProtKB-KW"/>
</dbReference>
<accession>A0ABZ0PKJ8</accession>
<dbReference type="Proteomes" id="UP001305521">
    <property type="component" value="Chromosome"/>
</dbReference>
<dbReference type="Gene3D" id="3.40.50.150">
    <property type="entry name" value="Vaccinia Virus protein VP39"/>
    <property type="match status" value="1"/>
</dbReference>